<reference evidence="3 4" key="1">
    <citation type="submission" date="2016-08" db="EMBL/GenBank/DDBJ databases">
        <title>A Parts List for Fungal Cellulosomes Revealed by Comparative Genomics.</title>
        <authorList>
            <consortium name="DOE Joint Genome Institute"/>
            <person name="Haitjema C.H."/>
            <person name="Gilmore S.P."/>
            <person name="Henske J.K."/>
            <person name="Solomon K.V."/>
            <person name="De Groot R."/>
            <person name="Kuo A."/>
            <person name="Mondo S.J."/>
            <person name="Salamov A.A."/>
            <person name="Labutti K."/>
            <person name="Zhao Z."/>
            <person name="Chiniquy J."/>
            <person name="Barry K."/>
            <person name="Brewer H.M."/>
            <person name="Purvine S.O."/>
            <person name="Wright A.T."/>
            <person name="Boxma B."/>
            <person name="Van Alen T."/>
            <person name="Hackstein J.H."/>
            <person name="Baker S.E."/>
            <person name="Grigoriev I.V."/>
            <person name="O'Malley M.A."/>
        </authorList>
    </citation>
    <scope>NUCLEOTIDE SEQUENCE [LARGE SCALE GENOMIC DNA]</scope>
    <source>
        <strain evidence="3 4">G1</strain>
    </source>
</reference>
<feature type="compositionally biased region" description="Polar residues" evidence="1">
    <location>
        <begin position="1"/>
        <end position="16"/>
    </location>
</feature>
<dbReference type="Proteomes" id="UP000193920">
    <property type="component" value="Unassembled WGS sequence"/>
</dbReference>
<protein>
    <recommendedName>
        <fullName evidence="5">Late embryogenesis abundant protein LEA-2 subgroup domain-containing protein</fullName>
    </recommendedName>
</protein>
<feature type="region of interest" description="Disordered" evidence="1">
    <location>
        <begin position="1"/>
        <end position="113"/>
    </location>
</feature>
<keyword evidence="2" id="KW-0812">Transmembrane</keyword>
<feature type="compositionally biased region" description="Basic and acidic residues" evidence="1">
    <location>
        <begin position="22"/>
        <end position="33"/>
    </location>
</feature>
<evidence type="ECO:0000313" key="4">
    <source>
        <dbReference type="Proteomes" id="UP000193920"/>
    </source>
</evidence>
<dbReference type="EMBL" id="MCOG01000168">
    <property type="protein sequence ID" value="ORY31729.1"/>
    <property type="molecule type" value="Genomic_DNA"/>
</dbReference>
<dbReference type="AlphaFoldDB" id="A0A1Y2BA53"/>
<feature type="transmembrane region" description="Helical" evidence="2">
    <location>
        <begin position="232"/>
        <end position="252"/>
    </location>
</feature>
<sequence>MENNNQNKFNGYNPYNTYEGYELNKKGSKKTDSSESVEPINIKIDKKGKGHEKAKPSEHYGFIGSSSTTKYSNPYDNNPYGDYVTPKKEKSKKDSKKQSSSNSSNPDDVDVTQAGLDGTAAVPVVLYPQQITTVPTVYYTTPVATPVAIQYVNSPTIGYQESSNSSSTELTKEKKETKRMISYYADKENATEEIVKSNDKEKELEEIMNELGMKPKSKEPTDLKSRLLRNQLFIFVAILVIIVILIVLYFVWPRLPEIIVTEFELQPNGIQYKLPMNIEYRDSYNDLKNVTSSDTDSYVQFNMVVHFDVRNDNFIPYKFNSLFIEYVLKAESLSNNVLLGDSYVDSISFGPRKNALMTITTSLKYASPSMKNDNTFKYILDRCGITSPGSDMDLDYKVSMKIPVISIIYRPNYIKTTQFKCPFLTEDKYKVVEKKKDDDDDEDKDEKKDDKKDSDNNGDDESKN</sequence>
<name>A0A1Y2BA53_9FUNG</name>
<comment type="caution">
    <text evidence="3">The sequence shown here is derived from an EMBL/GenBank/DDBJ whole genome shotgun (WGS) entry which is preliminary data.</text>
</comment>
<evidence type="ECO:0008006" key="5">
    <source>
        <dbReference type="Google" id="ProtNLM"/>
    </source>
</evidence>
<keyword evidence="2" id="KW-1133">Transmembrane helix</keyword>
<keyword evidence="4" id="KW-1185">Reference proteome</keyword>
<keyword evidence="2" id="KW-0472">Membrane</keyword>
<dbReference type="STRING" id="1754190.A0A1Y2BA53"/>
<dbReference type="OrthoDB" id="20273at2759"/>
<evidence type="ECO:0000256" key="2">
    <source>
        <dbReference type="SAM" id="Phobius"/>
    </source>
</evidence>
<accession>A0A1Y2BA53</accession>
<feature type="compositionally biased region" description="Polar residues" evidence="1">
    <location>
        <begin position="64"/>
        <end position="76"/>
    </location>
</feature>
<organism evidence="3 4">
    <name type="scientific">Neocallimastix californiae</name>
    <dbReference type="NCBI Taxonomy" id="1754190"/>
    <lineage>
        <taxon>Eukaryota</taxon>
        <taxon>Fungi</taxon>
        <taxon>Fungi incertae sedis</taxon>
        <taxon>Chytridiomycota</taxon>
        <taxon>Chytridiomycota incertae sedis</taxon>
        <taxon>Neocallimastigomycetes</taxon>
        <taxon>Neocallimastigales</taxon>
        <taxon>Neocallimastigaceae</taxon>
        <taxon>Neocallimastix</taxon>
    </lineage>
</organism>
<evidence type="ECO:0000256" key="1">
    <source>
        <dbReference type="SAM" id="MobiDB-lite"/>
    </source>
</evidence>
<evidence type="ECO:0000313" key="3">
    <source>
        <dbReference type="EMBL" id="ORY31729.1"/>
    </source>
</evidence>
<feature type="compositionally biased region" description="Basic and acidic residues" evidence="1">
    <location>
        <begin position="43"/>
        <end position="58"/>
    </location>
</feature>
<proteinExistence type="predicted"/>
<feature type="region of interest" description="Disordered" evidence="1">
    <location>
        <begin position="432"/>
        <end position="464"/>
    </location>
</feature>
<gene>
    <name evidence="3" type="ORF">LY90DRAFT_512436</name>
</gene>
<feature type="compositionally biased region" description="Basic and acidic residues" evidence="1">
    <location>
        <begin position="445"/>
        <end position="464"/>
    </location>
</feature>